<dbReference type="InterPro" id="IPR007554">
    <property type="entry name" value="Glycerophosphate_synth"/>
</dbReference>
<dbReference type="InterPro" id="IPR043148">
    <property type="entry name" value="TagF_C"/>
</dbReference>
<evidence type="ECO:0000313" key="1">
    <source>
        <dbReference type="EMBL" id="SLM95291.1"/>
    </source>
</evidence>
<accession>A0A1X6X7S1</accession>
<dbReference type="GO" id="GO:0047355">
    <property type="term" value="F:CDP-glycerol glycerophosphotransferase activity"/>
    <property type="evidence" value="ECO:0007669"/>
    <property type="project" value="InterPro"/>
</dbReference>
<dbReference type="GO" id="GO:0016020">
    <property type="term" value="C:membrane"/>
    <property type="evidence" value="ECO:0007669"/>
    <property type="project" value="InterPro"/>
</dbReference>
<organism evidence="1 2">
    <name type="scientific">Brevibacterium yomogidense</name>
    <dbReference type="NCBI Taxonomy" id="946573"/>
    <lineage>
        <taxon>Bacteria</taxon>
        <taxon>Bacillati</taxon>
        <taxon>Actinomycetota</taxon>
        <taxon>Actinomycetes</taxon>
        <taxon>Micrococcales</taxon>
        <taxon>Brevibacteriaceae</taxon>
        <taxon>Brevibacterium</taxon>
    </lineage>
</organism>
<evidence type="ECO:0000313" key="2">
    <source>
        <dbReference type="Proteomes" id="UP000196581"/>
    </source>
</evidence>
<dbReference type="Proteomes" id="UP000196581">
    <property type="component" value="Unassembled WGS sequence"/>
</dbReference>
<keyword evidence="2" id="KW-1185">Reference proteome</keyword>
<dbReference type="AlphaFoldDB" id="A0A1X6X7S1"/>
<dbReference type="Gene3D" id="3.40.50.12580">
    <property type="match status" value="1"/>
</dbReference>
<reference evidence="2" key="1">
    <citation type="submission" date="2017-02" db="EMBL/GenBank/DDBJ databases">
        <authorList>
            <person name="Dridi B."/>
        </authorList>
    </citation>
    <scope>NUCLEOTIDE SEQUENCE [LARGE SCALE GENOMIC DNA]</scope>
    <source>
        <strain evidence="2">B Co 03.10</strain>
    </source>
</reference>
<dbReference type="Pfam" id="PF04464">
    <property type="entry name" value="Glyphos_transf"/>
    <property type="match status" value="1"/>
</dbReference>
<gene>
    <name evidence="1" type="ORF">FM105_04645</name>
</gene>
<dbReference type="EMBL" id="FWFF01000005">
    <property type="protein sequence ID" value="SLM95291.1"/>
    <property type="molecule type" value="Genomic_DNA"/>
</dbReference>
<name>A0A1X6X7S1_9MICO</name>
<protein>
    <submittedName>
        <fullName evidence="1">Putative integral membrane protein</fullName>
    </submittedName>
</protein>
<sequence>MAYFGDNAEKIYQLTQWLPILERLNEDRPVLLVFRKPGALRAVKGTTHLPMIFVRRFEDLATLYFDNDYKLAIYVNNGVTNFQSLSYSPMVHVHVNHGESDKISMVSNQAKAYDRTLIAGQAALERHRAALLDFDESKLIAVGRPQLDVPREPELAPSALRTLMYAPTWEGENDSNNYTSIDLYGVEIVRALLAVPGSRVIYKPHPRVESTHDAAIAEADAQIRELIEVAGEPHSVKMQGDILAMFADVDLLVTDISSVGLDFLYLRPESPLVLTDRRTDTPELHREAPISRSTPVIDHESVGDVSAMVRAQLEQDDHVDERSRMRTFYFGEGGIGTSTTAFLATISELIEDRARKLEVFTRQSSSMEATD</sequence>
<proteinExistence type="predicted"/>